<dbReference type="AlphaFoldDB" id="A0A7S4FVX8"/>
<reference evidence="1" key="1">
    <citation type="submission" date="2021-01" db="EMBL/GenBank/DDBJ databases">
        <authorList>
            <person name="Corre E."/>
            <person name="Pelletier E."/>
            <person name="Niang G."/>
            <person name="Scheremetjew M."/>
            <person name="Finn R."/>
            <person name="Kale V."/>
            <person name="Holt S."/>
            <person name="Cochrane G."/>
            <person name="Meng A."/>
            <person name="Brown T."/>
            <person name="Cohen L."/>
        </authorList>
    </citation>
    <scope>NUCLEOTIDE SEQUENCE</scope>
    <source>
        <strain evidence="1">CCMP1594</strain>
    </source>
</reference>
<proteinExistence type="predicted"/>
<protein>
    <submittedName>
        <fullName evidence="1">Uncharacterized protein</fullName>
    </submittedName>
</protein>
<organism evidence="1">
    <name type="scientific">Eutreptiella gymnastica</name>
    <dbReference type="NCBI Taxonomy" id="73025"/>
    <lineage>
        <taxon>Eukaryota</taxon>
        <taxon>Discoba</taxon>
        <taxon>Euglenozoa</taxon>
        <taxon>Euglenida</taxon>
        <taxon>Spirocuta</taxon>
        <taxon>Euglenophyceae</taxon>
        <taxon>Eutreptiales</taxon>
        <taxon>Eutreptiaceae</taxon>
        <taxon>Eutreptiella</taxon>
    </lineage>
</organism>
<name>A0A7S4FVX8_9EUGL</name>
<evidence type="ECO:0000313" key="1">
    <source>
        <dbReference type="EMBL" id="CAE0816957.1"/>
    </source>
</evidence>
<accession>A0A7S4FVX8</accession>
<dbReference type="EMBL" id="HBJA01080383">
    <property type="protein sequence ID" value="CAE0816957.1"/>
    <property type="molecule type" value="Transcribed_RNA"/>
</dbReference>
<gene>
    <name evidence="1" type="ORF">EGYM00163_LOCUS28118</name>
</gene>
<sequence length="116" mass="12671">MCFTVRRERAFPSTTHQKMFCGTGLLRAVHKNEPLVPQHFLACAHCPRTTRWSHGKALLVPGQEFGEGYVAKLRGGVVVANQRAGLGAMSSPAPRRGPDMAKEARKPSHVFGCDAM</sequence>